<protein>
    <submittedName>
        <fullName evidence="8">H-NS histone family protein</fullName>
    </submittedName>
</protein>
<accession>A0A9D2RL54</accession>
<feature type="region of interest" description="Disordered" evidence="6">
    <location>
        <begin position="61"/>
        <end position="93"/>
    </location>
</feature>
<comment type="caution">
    <text evidence="8">The sequence shown here is derived from an EMBL/GenBank/DDBJ whole genome shotgun (WGS) entry which is preliminary data.</text>
</comment>
<dbReference type="InterPro" id="IPR027444">
    <property type="entry name" value="H-NS_C_dom"/>
</dbReference>
<keyword evidence="3" id="KW-0963">Cytoplasm</keyword>
<organism evidence="8 9">
    <name type="scientific">Candidatus Paenalcaligenes intestinipullorum</name>
    <dbReference type="NCBI Taxonomy" id="2838718"/>
    <lineage>
        <taxon>Bacteria</taxon>
        <taxon>Pseudomonadati</taxon>
        <taxon>Pseudomonadota</taxon>
        <taxon>Betaproteobacteria</taxon>
        <taxon>Burkholderiales</taxon>
        <taxon>Alcaligenaceae</taxon>
        <taxon>Paenalcaligenes</taxon>
    </lineage>
</organism>
<gene>
    <name evidence="8" type="ORF">H9906_05810</name>
</gene>
<dbReference type="EMBL" id="DWUQ01000117">
    <property type="protein sequence ID" value="HJD44526.1"/>
    <property type="molecule type" value="Genomic_DNA"/>
</dbReference>
<evidence type="ECO:0000256" key="2">
    <source>
        <dbReference type="ARBA" id="ARBA00010610"/>
    </source>
</evidence>
<comment type="subcellular location">
    <subcellularLocation>
        <location evidence="1">Cytoplasm</location>
        <location evidence="1">Nucleoid</location>
    </subcellularLocation>
</comment>
<evidence type="ECO:0000259" key="7">
    <source>
        <dbReference type="SMART" id="SM00528"/>
    </source>
</evidence>
<dbReference type="PANTHER" id="PTHR38097">
    <property type="match status" value="1"/>
</dbReference>
<evidence type="ECO:0000256" key="5">
    <source>
        <dbReference type="SAM" id="Coils"/>
    </source>
</evidence>
<comment type="similarity">
    <text evidence="2">Belongs to the histone-like protein H-NS family.</text>
</comment>
<feature type="coiled-coil region" evidence="5">
    <location>
        <begin position="3"/>
        <end position="30"/>
    </location>
</feature>
<dbReference type="GO" id="GO:0005829">
    <property type="term" value="C:cytosol"/>
    <property type="evidence" value="ECO:0007669"/>
    <property type="project" value="TreeGrafter"/>
</dbReference>
<dbReference type="GO" id="GO:0003680">
    <property type="term" value="F:minor groove of adenine-thymine-rich DNA binding"/>
    <property type="evidence" value="ECO:0007669"/>
    <property type="project" value="TreeGrafter"/>
</dbReference>
<dbReference type="PANTHER" id="PTHR38097:SF2">
    <property type="entry name" value="DNA-BINDING PROTEIN STPA"/>
    <property type="match status" value="1"/>
</dbReference>
<dbReference type="SUPFAM" id="SSF81273">
    <property type="entry name" value="H-NS histone-like proteins"/>
    <property type="match status" value="1"/>
</dbReference>
<dbReference type="GO" id="GO:0003681">
    <property type="term" value="F:bent DNA binding"/>
    <property type="evidence" value="ECO:0007669"/>
    <property type="project" value="TreeGrafter"/>
</dbReference>
<dbReference type="GO" id="GO:0032993">
    <property type="term" value="C:protein-DNA complex"/>
    <property type="evidence" value="ECO:0007669"/>
    <property type="project" value="TreeGrafter"/>
</dbReference>
<evidence type="ECO:0000256" key="4">
    <source>
        <dbReference type="ARBA" id="ARBA00023125"/>
    </source>
</evidence>
<sequence>MPQETFTAEKQKIEKEIQKLQQKMRTLQTRQRRPVITSIVRSMLEYDISPEEVTEAYQRRAQRATRASTPREPLPAKYRNVATGDEWTGRGRPPRWITEAEAKGKSREEFLIK</sequence>
<dbReference type="InterPro" id="IPR037150">
    <property type="entry name" value="H-NS_C_dom_sf"/>
</dbReference>
<keyword evidence="4" id="KW-0238">DNA-binding</keyword>
<proteinExistence type="inferred from homology"/>
<dbReference type="AlphaFoldDB" id="A0A9D2RL54"/>
<reference evidence="8" key="2">
    <citation type="submission" date="2021-04" db="EMBL/GenBank/DDBJ databases">
        <authorList>
            <person name="Gilroy R."/>
        </authorList>
    </citation>
    <scope>NUCLEOTIDE SEQUENCE</scope>
    <source>
        <strain evidence="8">9264</strain>
    </source>
</reference>
<dbReference type="GO" id="GO:0009295">
    <property type="term" value="C:nucleoid"/>
    <property type="evidence" value="ECO:0007669"/>
    <property type="project" value="UniProtKB-SubCell"/>
</dbReference>
<evidence type="ECO:0000256" key="1">
    <source>
        <dbReference type="ARBA" id="ARBA00004453"/>
    </source>
</evidence>
<feature type="domain" description="DNA-binding protein H-NS-like C-terminal" evidence="7">
    <location>
        <begin position="68"/>
        <end position="112"/>
    </location>
</feature>
<evidence type="ECO:0000256" key="6">
    <source>
        <dbReference type="SAM" id="MobiDB-lite"/>
    </source>
</evidence>
<dbReference type="GO" id="GO:0001217">
    <property type="term" value="F:DNA-binding transcription repressor activity"/>
    <property type="evidence" value="ECO:0007669"/>
    <property type="project" value="TreeGrafter"/>
</dbReference>
<dbReference type="SMART" id="SM00528">
    <property type="entry name" value="HNS"/>
    <property type="match status" value="1"/>
</dbReference>
<evidence type="ECO:0000313" key="9">
    <source>
        <dbReference type="Proteomes" id="UP000823889"/>
    </source>
</evidence>
<evidence type="ECO:0000256" key="3">
    <source>
        <dbReference type="ARBA" id="ARBA00022490"/>
    </source>
</evidence>
<name>A0A9D2RL54_9BURK</name>
<keyword evidence="5" id="KW-0175">Coiled coil</keyword>
<dbReference type="Pfam" id="PF00816">
    <property type="entry name" value="Histone_HNS"/>
    <property type="match status" value="1"/>
</dbReference>
<reference evidence="8" key="1">
    <citation type="journal article" date="2021" name="PeerJ">
        <title>Extensive microbial diversity within the chicken gut microbiome revealed by metagenomics and culture.</title>
        <authorList>
            <person name="Gilroy R."/>
            <person name="Ravi A."/>
            <person name="Getino M."/>
            <person name="Pursley I."/>
            <person name="Horton D.L."/>
            <person name="Alikhan N.F."/>
            <person name="Baker D."/>
            <person name="Gharbi K."/>
            <person name="Hall N."/>
            <person name="Watson M."/>
            <person name="Adriaenssens E.M."/>
            <person name="Foster-Nyarko E."/>
            <person name="Jarju S."/>
            <person name="Secka A."/>
            <person name="Antonio M."/>
            <person name="Oren A."/>
            <person name="Chaudhuri R.R."/>
            <person name="La Ragione R."/>
            <person name="Hildebrand F."/>
            <person name="Pallen M.J."/>
        </authorList>
    </citation>
    <scope>NUCLEOTIDE SEQUENCE</scope>
    <source>
        <strain evidence="8">9264</strain>
    </source>
</reference>
<dbReference type="Proteomes" id="UP000823889">
    <property type="component" value="Unassembled WGS sequence"/>
</dbReference>
<evidence type="ECO:0000313" key="8">
    <source>
        <dbReference type="EMBL" id="HJD44526.1"/>
    </source>
</evidence>
<dbReference type="GO" id="GO:0000976">
    <property type="term" value="F:transcription cis-regulatory region binding"/>
    <property type="evidence" value="ECO:0007669"/>
    <property type="project" value="TreeGrafter"/>
</dbReference>
<dbReference type="Gene3D" id="4.10.430.10">
    <property type="entry name" value="Histone-like protein H-NS, C-terminal domain"/>
    <property type="match status" value="1"/>
</dbReference>